<sequence length="205" mass="21640">MVESEFSGKNEKERQTLWIVLGLNLAIAAGFFATGAIGDSSALIANGLDNTSDSLVYGISLLALSRSSKWKRGAANVSGGLLLIFAVGILIDAWRRYVGGSEPLGTLMIAMSLIAAVVNLACIWLLGRLKEPDVNIRAANTFSLNDFASNGGILIAGGLVWWLGSNWPDLVVGVAVAGIAAWGGIGILRDAHDEHHKAVHNHQPE</sequence>
<organism evidence="7">
    <name type="scientific">marine sediment metagenome</name>
    <dbReference type="NCBI Taxonomy" id="412755"/>
    <lineage>
        <taxon>unclassified sequences</taxon>
        <taxon>metagenomes</taxon>
        <taxon>ecological metagenomes</taxon>
    </lineage>
</organism>
<gene>
    <name evidence="7" type="ORF">LCGC14_0511730</name>
</gene>
<feature type="transmembrane region" description="Helical" evidence="5">
    <location>
        <begin position="170"/>
        <end position="188"/>
    </location>
</feature>
<reference evidence="7" key="1">
    <citation type="journal article" date="2015" name="Nature">
        <title>Complex archaea that bridge the gap between prokaryotes and eukaryotes.</title>
        <authorList>
            <person name="Spang A."/>
            <person name="Saw J.H."/>
            <person name="Jorgensen S.L."/>
            <person name="Zaremba-Niedzwiedzka K."/>
            <person name="Martijn J."/>
            <person name="Lind A.E."/>
            <person name="van Eijk R."/>
            <person name="Schleper C."/>
            <person name="Guy L."/>
            <person name="Ettema T.J."/>
        </authorList>
    </citation>
    <scope>NUCLEOTIDE SEQUENCE</scope>
</reference>
<dbReference type="InterPro" id="IPR027469">
    <property type="entry name" value="Cation_efflux_TMD_sf"/>
</dbReference>
<dbReference type="EMBL" id="LAZR01000624">
    <property type="protein sequence ID" value="KKN62447.1"/>
    <property type="molecule type" value="Genomic_DNA"/>
</dbReference>
<evidence type="ECO:0000256" key="3">
    <source>
        <dbReference type="ARBA" id="ARBA00022989"/>
    </source>
</evidence>
<dbReference type="GO" id="GO:0005385">
    <property type="term" value="F:zinc ion transmembrane transporter activity"/>
    <property type="evidence" value="ECO:0007669"/>
    <property type="project" value="TreeGrafter"/>
</dbReference>
<keyword evidence="3 5" id="KW-1133">Transmembrane helix</keyword>
<evidence type="ECO:0000259" key="6">
    <source>
        <dbReference type="Pfam" id="PF01545"/>
    </source>
</evidence>
<dbReference type="SUPFAM" id="SSF161111">
    <property type="entry name" value="Cation efflux protein transmembrane domain-like"/>
    <property type="match status" value="1"/>
</dbReference>
<feature type="transmembrane region" description="Helical" evidence="5">
    <location>
        <begin position="16"/>
        <end position="37"/>
    </location>
</feature>
<feature type="transmembrane region" description="Helical" evidence="5">
    <location>
        <begin position="106"/>
        <end position="126"/>
    </location>
</feature>
<evidence type="ECO:0000256" key="4">
    <source>
        <dbReference type="ARBA" id="ARBA00023136"/>
    </source>
</evidence>
<comment type="subcellular location">
    <subcellularLocation>
        <location evidence="1">Membrane</location>
        <topology evidence="1">Multi-pass membrane protein</topology>
    </subcellularLocation>
</comment>
<evidence type="ECO:0000256" key="1">
    <source>
        <dbReference type="ARBA" id="ARBA00004141"/>
    </source>
</evidence>
<dbReference type="PANTHER" id="PTHR11562">
    <property type="entry name" value="CATION EFFLUX PROTEIN/ ZINC TRANSPORTER"/>
    <property type="match status" value="1"/>
</dbReference>
<feature type="transmembrane region" description="Helical" evidence="5">
    <location>
        <begin position="76"/>
        <end position="94"/>
    </location>
</feature>
<feature type="domain" description="Cation efflux protein transmembrane" evidence="6">
    <location>
        <begin position="17"/>
        <end position="191"/>
    </location>
</feature>
<dbReference type="PANTHER" id="PTHR11562:SF17">
    <property type="entry name" value="RE54080P-RELATED"/>
    <property type="match status" value="1"/>
</dbReference>
<name>A0A0F9SJG7_9ZZZZ</name>
<evidence type="ECO:0000313" key="7">
    <source>
        <dbReference type="EMBL" id="KKN62447.1"/>
    </source>
</evidence>
<protein>
    <recommendedName>
        <fullName evidence="6">Cation efflux protein transmembrane domain-containing protein</fullName>
    </recommendedName>
</protein>
<feature type="transmembrane region" description="Helical" evidence="5">
    <location>
        <begin position="147"/>
        <end position="164"/>
    </location>
</feature>
<dbReference type="InterPro" id="IPR050681">
    <property type="entry name" value="CDF/SLC30A"/>
</dbReference>
<accession>A0A0F9SJG7</accession>
<dbReference type="Gene3D" id="1.20.1510.10">
    <property type="entry name" value="Cation efflux protein transmembrane domain"/>
    <property type="match status" value="1"/>
</dbReference>
<evidence type="ECO:0000256" key="5">
    <source>
        <dbReference type="SAM" id="Phobius"/>
    </source>
</evidence>
<dbReference type="GO" id="GO:0005886">
    <property type="term" value="C:plasma membrane"/>
    <property type="evidence" value="ECO:0007669"/>
    <property type="project" value="TreeGrafter"/>
</dbReference>
<dbReference type="InterPro" id="IPR058533">
    <property type="entry name" value="Cation_efflux_TM"/>
</dbReference>
<keyword evidence="2 5" id="KW-0812">Transmembrane</keyword>
<evidence type="ECO:0000256" key="2">
    <source>
        <dbReference type="ARBA" id="ARBA00022692"/>
    </source>
</evidence>
<keyword evidence="4 5" id="KW-0472">Membrane</keyword>
<proteinExistence type="predicted"/>
<dbReference type="AlphaFoldDB" id="A0A0F9SJG7"/>
<dbReference type="Pfam" id="PF01545">
    <property type="entry name" value="Cation_efflux"/>
    <property type="match status" value="1"/>
</dbReference>
<comment type="caution">
    <text evidence="7">The sequence shown here is derived from an EMBL/GenBank/DDBJ whole genome shotgun (WGS) entry which is preliminary data.</text>
</comment>